<reference evidence="3 4" key="1">
    <citation type="submission" date="2016-08" db="EMBL/GenBank/DDBJ databases">
        <title>Novel Firmicute Genomes.</title>
        <authorList>
            <person name="Poppleton D.I."/>
            <person name="Gribaldo S."/>
        </authorList>
    </citation>
    <scope>NUCLEOTIDE SEQUENCE [LARGE SCALE GENOMIC DNA]</scope>
    <source>
        <strain evidence="3 4">RAOx-1</strain>
    </source>
</reference>
<gene>
    <name evidence="3" type="ORF">BEP19_01120</name>
</gene>
<evidence type="ECO:0000256" key="2">
    <source>
        <dbReference type="SAM" id="Phobius"/>
    </source>
</evidence>
<keyword evidence="4" id="KW-1185">Reference proteome</keyword>
<dbReference type="OrthoDB" id="2381602at2"/>
<evidence type="ECO:0000313" key="3">
    <source>
        <dbReference type="EMBL" id="RKD25575.1"/>
    </source>
</evidence>
<keyword evidence="2" id="KW-1133">Transmembrane helix</keyword>
<dbReference type="InterPro" id="IPR014195">
    <property type="entry name" value="Spore_III_AG"/>
</dbReference>
<dbReference type="NCBIfam" id="TIGR02830">
    <property type="entry name" value="spore_III_AG"/>
    <property type="match status" value="1"/>
</dbReference>
<keyword evidence="2" id="KW-0472">Membrane</keyword>
<dbReference type="Proteomes" id="UP000284219">
    <property type="component" value="Unassembled WGS sequence"/>
</dbReference>
<evidence type="ECO:0000313" key="4">
    <source>
        <dbReference type="Proteomes" id="UP000284219"/>
    </source>
</evidence>
<feature type="transmembrane region" description="Helical" evidence="2">
    <location>
        <begin position="29"/>
        <end position="45"/>
    </location>
</feature>
<name>A0A419SMR8_9BACL</name>
<protein>
    <submittedName>
        <fullName evidence="3">Stage III sporulation protein AG</fullName>
    </submittedName>
</protein>
<sequence>MGNGWFSKLKQKWGKGEEGKKRIGAVQKLIVLGAIGAAVMIFSSFQTDRQPWTATNQQPESPPDEQAVFSAKSSNKDEPSMADYEAQYVGQLKEILEEVIGVGEVSVMVNLESTEEVIVQKDTNERSQVTKEVDKERATRDIQDSSKDEKVVLVQGSQGEHPIIVKKVKPKVRGVVVVARGAENMKVKAWIHEAVQKALHVEPHKISILPKKG</sequence>
<accession>A0A419SMR8</accession>
<dbReference type="EMBL" id="MCHY01000006">
    <property type="protein sequence ID" value="RKD25575.1"/>
    <property type="molecule type" value="Genomic_DNA"/>
</dbReference>
<comment type="caution">
    <text evidence="3">The sequence shown here is derived from an EMBL/GenBank/DDBJ whole genome shotgun (WGS) entry which is preliminary data.</text>
</comment>
<feature type="compositionally biased region" description="Polar residues" evidence="1">
    <location>
        <begin position="50"/>
        <end position="59"/>
    </location>
</feature>
<dbReference type="RefSeq" id="WP_120188244.1">
    <property type="nucleotide sequence ID" value="NZ_MCHY01000006.1"/>
</dbReference>
<proteinExistence type="predicted"/>
<organism evidence="3 4">
    <name type="scientific">Ammoniphilus oxalaticus</name>
    <dbReference type="NCBI Taxonomy" id="66863"/>
    <lineage>
        <taxon>Bacteria</taxon>
        <taxon>Bacillati</taxon>
        <taxon>Bacillota</taxon>
        <taxon>Bacilli</taxon>
        <taxon>Bacillales</taxon>
        <taxon>Paenibacillaceae</taxon>
        <taxon>Aneurinibacillus group</taxon>
        <taxon>Ammoniphilus</taxon>
    </lineage>
</organism>
<dbReference type="AlphaFoldDB" id="A0A419SMR8"/>
<evidence type="ECO:0000256" key="1">
    <source>
        <dbReference type="SAM" id="MobiDB-lite"/>
    </source>
</evidence>
<keyword evidence="2" id="KW-0812">Transmembrane</keyword>
<feature type="region of interest" description="Disordered" evidence="1">
    <location>
        <begin position="50"/>
        <end position="80"/>
    </location>
</feature>